<reference evidence="2 3" key="1">
    <citation type="journal article" date="2015" name="Genome Announc.">
        <title>Genome Sequence of Ureaplasma diversum Strain ATCC 49782.</title>
        <authorList>
            <person name="Marques L.M."/>
            <person name="Guimaraes A.M."/>
            <person name="Martins H.B."/>
            <person name="Rezende I.S."/>
            <person name="Barbosa M.S."/>
            <person name="Campos G.B."/>
            <person name="do Nascimento N.C."/>
            <person name="Dos Santos A.P."/>
            <person name="Amorim A.T."/>
            <person name="Santos V.M."/>
            <person name="Messick J.B."/>
            <person name="Timenetsky J."/>
        </authorList>
    </citation>
    <scope>NUCLEOTIDE SEQUENCE [LARGE SCALE GENOMIC DNA]</scope>
    <source>
        <strain evidence="2 3">ATCC 49782</strain>
    </source>
</reference>
<keyword evidence="1" id="KW-0472">Membrane</keyword>
<dbReference type="EMBL" id="CP009770">
    <property type="protein sequence ID" value="AJQ45463.1"/>
    <property type="molecule type" value="Genomic_DNA"/>
</dbReference>
<dbReference type="HOGENOM" id="CLU_298952_0_0_14"/>
<protein>
    <submittedName>
        <fullName evidence="2">Uncharacterized protein</fullName>
    </submittedName>
</protein>
<dbReference type="Proteomes" id="UP000032261">
    <property type="component" value="Chromosome"/>
</dbReference>
<evidence type="ECO:0000313" key="3">
    <source>
        <dbReference type="Proteomes" id="UP000032261"/>
    </source>
</evidence>
<keyword evidence="1" id="KW-1133">Transmembrane helix</keyword>
<sequence>MSSKAFKSKYVNSKKLLAGIALGATAVAVASLSGGLGYYISKDQKQTASSFDDRIQIKTHFALDPTLSESENQARLNNIANKTTAIYNRFGLKELEVKSAIKHQSKDIKDSNALFGELVYDFNLPSYRQFASVNLLDKEFTNKQKVAAKLQLLSTFSSSNRIELQNISSLYNHKPTLATSLNDQEFLLQNWKTLNQNPDLFEIKTSRNQQPHVEIKLNQSDQKFSLEMFDKEFSKNYNYAPTTSSSRQTAITNFQRTNRPRAKPTNSWLMWVNRDALVSKLNMLALLAYAHNEPFTDPKKWADVDDVYQNLPANGEDRAYVDWIKAETKTKPYEHFLITSNDLNQQYNPIDNKLISLLNAFYRSNKHKVLQQPNPQNPRQSQTPMTFADYEMFYSWNINKLALVRGYVYAIDYNSFFNYFTEPKRTTQADKYETDHLVLNQANTSVSTANNFLLLKNSLISNYISYPQFLVKDKKYQDAFYQYINTPSIIASKYQQGIIKTLSIKDSILIGFGVLVGIIGIIVAVLYKFNGLIFALLLGIGYLVQLSIAKAANFGFSTETYAALLVSLIIPVFGFVNLQSDLKRFMNKGYSYKNGYYLANKKMITNNGMMYLLIILMSLVFMYFGIGLNTSFGYSLIFGSIAYLLTTYLLGLIMHFSYATIFEFKPQTHLYEPYLSTALKINNNIFDSKLNEYEEQKNYSLLAQKLFNNNSYKYVYLVLIGIITLAGLLMLGLWLPTNSELFNTLVQVDVNKILNQTELDKINSLVDYGNSDKLITSLYLDANAADFETDLNTIKTTYGLDNVLVYSNHIPLFTDQLKNTIYSYLIIGVIVTIWSAIWFKLKSCLVILSNVVACTLIFFGINSLFRLPVYQTVITAANSLFVLICVISFNMYANLIKILQFNQEWTNKQINTHLHHSLFQYLSRYNIIYIVMLVCLLTLMIFVPYELVILNAMVVFGILFTKFTIVVLNSLLTYAIYKKANSKYGANWSYDKFDEQSIANINQF</sequence>
<proteinExistence type="predicted"/>
<gene>
    <name evidence="2" type="ORF">JM47_02685</name>
</gene>
<evidence type="ECO:0000256" key="1">
    <source>
        <dbReference type="SAM" id="Phobius"/>
    </source>
</evidence>
<evidence type="ECO:0000313" key="2">
    <source>
        <dbReference type="EMBL" id="AJQ45463.1"/>
    </source>
</evidence>
<feature type="transmembrane region" description="Helical" evidence="1">
    <location>
        <begin position="821"/>
        <end position="839"/>
    </location>
</feature>
<feature type="transmembrane region" description="Helical" evidence="1">
    <location>
        <begin position="632"/>
        <end position="656"/>
    </location>
</feature>
<keyword evidence="1" id="KW-0812">Transmembrane</keyword>
<dbReference type="STRING" id="42094.JM47_02685"/>
<feature type="transmembrane region" description="Helical" evidence="1">
    <location>
        <begin position="714"/>
        <end position="735"/>
    </location>
</feature>
<feature type="transmembrane region" description="Helical" evidence="1">
    <location>
        <begin position="532"/>
        <end position="549"/>
    </location>
</feature>
<dbReference type="SUPFAM" id="SSF82866">
    <property type="entry name" value="Multidrug efflux transporter AcrB transmembrane domain"/>
    <property type="match status" value="1"/>
</dbReference>
<dbReference type="PATRIC" id="fig|42094.4.peg.533"/>
<feature type="transmembrane region" description="Helical" evidence="1">
    <location>
        <begin position="608"/>
        <end position="626"/>
    </location>
</feature>
<dbReference type="AlphaFoldDB" id="A0A0C5RLB9"/>
<dbReference type="KEGG" id="ude:JM47_02685"/>
<name>A0A0C5RLB9_9BACT</name>
<accession>A0A0C5RLB9</accession>
<dbReference type="RefSeq" id="WP_208894874.1">
    <property type="nucleotide sequence ID" value="NZ_CP009770.1"/>
</dbReference>
<feature type="transmembrane region" description="Helical" evidence="1">
    <location>
        <begin position="561"/>
        <end position="578"/>
    </location>
</feature>
<organism evidence="2 3">
    <name type="scientific">Ureaplasma diversum</name>
    <dbReference type="NCBI Taxonomy" id="42094"/>
    <lineage>
        <taxon>Bacteria</taxon>
        <taxon>Bacillati</taxon>
        <taxon>Mycoplasmatota</taxon>
        <taxon>Mycoplasmoidales</taxon>
        <taxon>Mycoplasmoidaceae</taxon>
        <taxon>Ureaplasma</taxon>
    </lineage>
</organism>
<feature type="transmembrane region" description="Helical" evidence="1">
    <location>
        <begin position="949"/>
        <end position="977"/>
    </location>
</feature>
<feature type="transmembrane region" description="Helical" evidence="1">
    <location>
        <begin position="508"/>
        <end position="527"/>
    </location>
</feature>
<feature type="transmembrane region" description="Helical" evidence="1">
    <location>
        <begin position="846"/>
        <end position="867"/>
    </location>
</feature>
<feature type="transmembrane region" description="Helical" evidence="1">
    <location>
        <begin position="873"/>
        <end position="893"/>
    </location>
</feature>
<feature type="transmembrane region" description="Helical" evidence="1">
    <location>
        <begin position="925"/>
        <end position="943"/>
    </location>
</feature>